<accession>A0A4Z1EUK5</accession>
<sequence>MTFIIELVSIFLYESIFTHQQTYSTPHFQTRTVVVNQVFLLDRDSTKPKGEKIKEVQHKGKATRGS</sequence>
<gene>
    <name evidence="1" type="ORF">BTUL_0035g00560</name>
</gene>
<keyword evidence="2" id="KW-1185">Reference proteome</keyword>
<dbReference type="EMBL" id="PQXH01000035">
    <property type="protein sequence ID" value="TGO15866.1"/>
    <property type="molecule type" value="Genomic_DNA"/>
</dbReference>
<organism evidence="1 2">
    <name type="scientific">Botrytis tulipae</name>
    <dbReference type="NCBI Taxonomy" id="87230"/>
    <lineage>
        <taxon>Eukaryota</taxon>
        <taxon>Fungi</taxon>
        <taxon>Dikarya</taxon>
        <taxon>Ascomycota</taxon>
        <taxon>Pezizomycotina</taxon>
        <taxon>Leotiomycetes</taxon>
        <taxon>Helotiales</taxon>
        <taxon>Sclerotiniaceae</taxon>
        <taxon>Botrytis</taxon>
    </lineage>
</organism>
<protein>
    <submittedName>
        <fullName evidence="1">Uncharacterized protein</fullName>
    </submittedName>
</protein>
<comment type="caution">
    <text evidence="1">The sequence shown here is derived from an EMBL/GenBank/DDBJ whole genome shotgun (WGS) entry which is preliminary data.</text>
</comment>
<evidence type="ECO:0000313" key="2">
    <source>
        <dbReference type="Proteomes" id="UP000297777"/>
    </source>
</evidence>
<dbReference type="Proteomes" id="UP000297777">
    <property type="component" value="Unassembled WGS sequence"/>
</dbReference>
<evidence type="ECO:0000313" key="1">
    <source>
        <dbReference type="EMBL" id="TGO15866.1"/>
    </source>
</evidence>
<proteinExistence type="predicted"/>
<reference evidence="1 2" key="1">
    <citation type="submission" date="2017-12" db="EMBL/GenBank/DDBJ databases">
        <title>Comparative genomics of Botrytis spp.</title>
        <authorList>
            <person name="Valero-Jimenez C.A."/>
            <person name="Tapia P."/>
            <person name="Veloso J."/>
            <person name="Silva-Moreno E."/>
            <person name="Staats M."/>
            <person name="Valdes J.H."/>
            <person name="Van Kan J.A.L."/>
        </authorList>
    </citation>
    <scope>NUCLEOTIDE SEQUENCE [LARGE SCALE GENOMIC DNA]</scope>
    <source>
        <strain evidence="1 2">Bt9001</strain>
    </source>
</reference>
<name>A0A4Z1EUK5_9HELO</name>
<dbReference type="AlphaFoldDB" id="A0A4Z1EUK5"/>